<reference evidence="3 4" key="1">
    <citation type="submission" date="2019-03" db="EMBL/GenBank/DDBJ databases">
        <authorList>
            <person name="Kox A.R. M."/>
        </authorList>
    </citation>
    <scope>NUCLEOTIDE SEQUENCE [LARGE SCALE GENOMIC DNA]</scope>
    <source>
        <strain evidence="3">MTUNDRAET4 annotated genome</strain>
    </source>
</reference>
<dbReference type="Pfam" id="PF07940">
    <property type="entry name" value="Hepar_II_III_C"/>
    <property type="match status" value="1"/>
</dbReference>
<dbReference type="AlphaFoldDB" id="A0A4U8Z188"/>
<dbReference type="Gene3D" id="2.70.98.70">
    <property type="match status" value="1"/>
</dbReference>
<feature type="domain" description="Heparinase II/III-like C-terminal" evidence="2">
    <location>
        <begin position="314"/>
        <end position="560"/>
    </location>
</feature>
<dbReference type="InterPro" id="IPR008929">
    <property type="entry name" value="Chondroitin_lyas"/>
</dbReference>
<evidence type="ECO:0000256" key="1">
    <source>
        <dbReference type="ARBA" id="ARBA00004196"/>
    </source>
</evidence>
<gene>
    <name evidence="3" type="ORF">MTUNDRAET4_2162</name>
</gene>
<dbReference type="Gene3D" id="1.50.10.100">
    <property type="entry name" value="Chondroitin AC/alginate lyase"/>
    <property type="match status" value="1"/>
</dbReference>
<evidence type="ECO:0000313" key="3">
    <source>
        <dbReference type="EMBL" id="VFU09055.1"/>
    </source>
</evidence>
<proteinExistence type="predicted"/>
<sequence length="575" mass="63641">MAGAILKDRLHVAGLLAARGASALWRLSMAPWRLMTGLRQRPPERLLIAPQDIRTSDPTLAADIYAGYFAFGGKIVNAHGRSPFELEPRSEAWARALSSFSWLRHLRAADTAIAKANARALVEDFLTASGKPGHGPAWEPRTAARRLLSWLSQSPIILHGADRVFYRRFMKNIGRTEQFLERKLAEGLAGEDRLIVAVALVELGLCAEGAGKLLQRSTRLLAEELQRQILPDGGHVSRNPQILIDLLLDLLPLRQTYAARGVQPPSQLLNAIDRMMPMLRLFRHGDGTLALFNGMGVTPPEQLATVLAYDDVRARALTNAPHSGYQRLEMQDAIVIVDAGRPPPPIFSTRAHAGCASFEFSVGAQRLVLNCGSPDANRAAAQEAARMTAAHSTLVVDDTSSCRFAFHVGLRKWLGDEIVSGPDPVDVERRDEVSGSTLVIQHNGYEPRFGLVHQRRLALHRDGKWLDGADRMRAAGPAGSMERRPFALRFHIHPNVRLKRVREGHAVLCVLPNGRRWLFETLWMAEIEESIFFAAPDGPRACAQIVIEGETEDDLEIAWSFRQLEKKKRDAAPEG</sequence>
<protein>
    <submittedName>
        <fullName evidence="3">Heparinase II/III family protein</fullName>
    </submittedName>
</protein>
<name>A0A4U8Z188_METTU</name>
<dbReference type="Proteomes" id="UP000294360">
    <property type="component" value="Chromosome"/>
</dbReference>
<comment type="subcellular location">
    <subcellularLocation>
        <location evidence="1">Cell envelope</location>
    </subcellularLocation>
</comment>
<dbReference type="OrthoDB" id="9787373at2"/>
<accession>A0A4U8Z188</accession>
<dbReference type="GO" id="GO:0030313">
    <property type="term" value="C:cell envelope"/>
    <property type="evidence" value="ECO:0007669"/>
    <property type="project" value="UniProtKB-SubCell"/>
</dbReference>
<dbReference type="KEGG" id="mtun:MTUNDRAET4_2162"/>
<dbReference type="GO" id="GO:0016829">
    <property type="term" value="F:lyase activity"/>
    <property type="evidence" value="ECO:0007669"/>
    <property type="project" value="InterPro"/>
</dbReference>
<evidence type="ECO:0000313" key="4">
    <source>
        <dbReference type="Proteomes" id="UP000294360"/>
    </source>
</evidence>
<dbReference type="InterPro" id="IPR012480">
    <property type="entry name" value="Hepar_II_III_C"/>
</dbReference>
<organism evidence="3 4">
    <name type="scientific">Methylocella tundrae</name>
    <dbReference type="NCBI Taxonomy" id="227605"/>
    <lineage>
        <taxon>Bacteria</taxon>
        <taxon>Pseudomonadati</taxon>
        <taxon>Pseudomonadota</taxon>
        <taxon>Alphaproteobacteria</taxon>
        <taxon>Hyphomicrobiales</taxon>
        <taxon>Beijerinckiaceae</taxon>
        <taxon>Methylocella</taxon>
    </lineage>
</organism>
<dbReference type="EMBL" id="LR536450">
    <property type="protein sequence ID" value="VFU09055.1"/>
    <property type="molecule type" value="Genomic_DNA"/>
</dbReference>
<evidence type="ECO:0000259" key="2">
    <source>
        <dbReference type="Pfam" id="PF07940"/>
    </source>
</evidence>